<name>A0A2T4UBA6_9ACTN</name>
<feature type="transmembrane region" description="Helical" evidence="2">
    <location>
        <begin position="128"/>
        <end position="148"/>
    </location>
</feature>
<dbReference type="EMBL" id="PYYB01000006">
    <property type="protein sequence ID" value="PTL54137.1"/>
    <property type="molecule type" value="Genomic_DNA"/>
</dbReference>
<feature type="transmembrane region" description="Helical" evidence="2">
    <location>
        <begin position="85"/>
        <end position="108"/>
    </location>
</feature>
<dbReference type="RefSeq" id="WP_107571412.1">
    <property type="nucleotide sequence ID" value="NZ_PYYB01000006.1"/>
</dbReference>
<evidence type="ECO:0000313" key="3">
    <source>
        <dbReference type="EMBL" id="PTL54137.1"/>
    </source>
</evidence>
<evidence type="ECO:0000256" key="2">
    <source>
        <dbReference type="SAM" id="Phobius"/>
    </source>
</evidence>
<keyword evidence="4" id="KW-1185">Reference proteome</keyword>
<keyword evidence="2" id="KW-1133">Transmembrane helix</keyword>
<proteinExistence type="predicted"/>
<dbReference type="Proteomes" id="UP000240739">
    <property type="component" value="Unassembled WGS sequence"/>
</dbReference>
<gene>
    <name evidence="3" type="ORF">C7Y72_22245</name>
</gene>
<keyword evidence="2" id="KW-0812">Transmembrane</keyword>
<evidence type="ECO:0000313" key="4">
    <source>
        <dbReference type="Proteomes" id="UP000240739"/>
    </source>
</evidence>
<sequence>MQLNRIRVGEALALIGAAVVVVSLFLDWVEVPEAVFTRSVGADAFAGGVGVAGFDIAGWALIALLLLVAALALTLVVLTVAVEPVGLTMASAVATAFFGILVSVLTLLRLALFQPDAGLGDENVTLQLGAYLSLLGVVLCAAGGWITMKDERQSAPYSAAPDLEPRPAPPADAVA</sequence>
<dbReference type="AlphaFoldDB" id="A0A2T4UBA6"/>
<evidence type="ECO:0000256" key="1">
    <source>
        <dbReference type="SAM" id="MobiDB-lite"/>
    </source>
</evidence>
<organism evidence="3 4">
    <name type="scientific">Paraconexibacter algicola</name>
    <dbReference type="NCBI Taxonomy" id="2133960"/>
    <lineage>
        <taxon>Bacteria</taxon>
        <taxon>Bacillati</taxon>
        <taxon>Actinomycetota</taxon>
        <taxon>Thermoleophilia</taxon>
        <taxon>Solirubrobacterales</taxon>
        <taxon>Paraconexibacteraceae</taxon>
        <taxon>Paraconexibacter</taxon>
    </lineage>
</organism>
<comment type="caution">
    <text evidence="3">The sequence shown here is derived from an EMBL/GenBank/DDBJ whole genome shotgun (WGS) entry which is preliminary data.</text>
</comment>
<keyword evidence="2" id="KW-0472">Membrane</keyword>
<feature type="transmembrane region" description="Helical" evidence="2">
    <location>
        <begin position="56"/>
        <end position="78"/>
    </location>
</feature>
<feature type="compositionally biased region" description="Pro residues" evidence="1">
    <location>
        <begin position="166"/>
        <end position="175"/>
    </location>
</feature>
<accession>A0A2T4UBA6</accession>
<feature type="transmembrane region" description="Helical" evidence="2">
    <location>
        <begin position="12"/>
        <end position="29"/>
    </location>
</feature>
<reference evidence="3 4" key="1">
    <citation type="submission" date="2018-03" db="EMBL/GenBank/DDBJ databases">
        <title>Aquarubrobacter algicola gen. nov., sp. nov., a novel actinobacterium isolated from shallow eutrophic lake during the end of cyanobacterial harmful algal blooms.</title>
        <authorList>
            <person name="Chun S.J."/>
        </authorList>
    </citation>
    <scope>NUCLEOTIDE SEQUENCE [LARGE SCALE GENOMIC DNA]</scope>
    <source>
        <strain evidence="3 4">Seoho-28</strain>
    </source>
</reference>
<protein>
    <submittedName>
        <fullName evidence="3">Uncharacterized protein</fullName>
    </submittedName>
</protein>
<feature type="region of interest" description="Disordered" evidence="1">
    <location>
        <begin position="156"/>
        <end position="175"/>
    </location>
</feature>